<dbReference type="InterPro" id="IPR045135">
    <property type="entry name" value="Rpn7_N"/>
</dbReference>
<name>A0A9D3UMU0_9ROSI</name>
<dbReference type="Proteomes" id="UP000828251">
    <property type="component" value="Unassembled WGS sequence"/>
</dbReference>
<evidence type="ECO:0000259" key="1">
    <source>
        <dbReference type="Pfam" id="PF10602"/>
    </source>
</evidence>
<dbReference type="OrthoDB" id="1727186at2759"/>
<sequence length="158" mass="18523">MWVEQKHKGQAFGLEFNMMNRWENMMECWCVLKIIKELCSKGIGSMIADAEENLRESEVRKAHLAKFLYFIQIAEKEKALEQLKVTENKTVDVGQKMDLVFYSLQIGFFYMDFDLISKSIDKSKNLFEKGGDSERKNRLKVYEGLYCMSTRNFKKAAT</sequence>
<protein>
    <recommendedName>
        <fullName evidence="1">26S proteasome regulatory subunit Rpn7 N-terminal domain-containing protein</fullName>
    </recommendedName>
</protein>
<keyword evidence="3" id="KW-1185">Reference proteome</keyword>
<dbReference type="PANTHER" id="PTHR14145">
    <property type="entry name" value="26S PROTESOME SUBUNIT 6"/>
    <property type="match status" value="1"/>
</dbReference>
<feature type="domain" description="26S proteasome regulatory subunit Rpn7 N-terminal" evidence="1">
    <location>
        <begin position="46"/>
        <end position="157"/>
    </location>
</feature>
<dbReference type="EMBL" id="JAIQCV010000011">
    <property type="protein sequence ID" value="KAH1048163.1"/>
    <property type="molecule type" value="Genomic_DNA"/>
</dbReference>
<evidence type="ECO:0000313" key="2">
    <source>
        <dbReference type="EMBL" id="KAH1048163.1"/>
    </source>
</evidence>
<gene>
    <name evidence="2" type="ORF">J1N35_038947</name>
</gene>
<accession>A0A9D3UMU0</accession>
<dbReference type="AlphaFoldDB" id="A0A9D3UMU0"/>
<dbReference type="InterPro" id="IPR019585">
    <property type="entry name" value="Rpn7/CSN1"/>
</dbReference>
<comment type="caution">
    <text evidence="2">The sequence shown here is derived from an EMBL/GenBank/DDBJ whole genome shotgun (WGS) entry which is preliminary data.</text>
</comment>
<organism evidence="2 3">
    <name type="scientific">Gossypium stocksii</name>
    <dbReference type="NCBI Taxonomy" id="47602"/>
    <lineage>
        <taxon>Eukaryota</taxon>
        <taxon>Viridiplantae</taxon>
        <taxon>Streptophyta</taxon>
        <taxon>Embryophyta</taxon>
        <taxon>Tracheophyta</taxon>
        <taxon>Spermatophyta</taxon>
        <taxon>Magnoliopsida</taxon>
        <taxon>eudicotyledons</taxon>
        <taxon>Gunneridae</taxon>
        <taxon>Pentapetalae</taxon>
        <taxon>rosids</taxon>
        <taxon>malvids</taxon>
        <taxon>Malvales</taxon>
        <taxon>Malvaceae</taxon>
        <taxon>Malvoideae</taxon>
        <taxon>Gossypium</taxon>
    </lineage>
</organism>
<evidence type="ECO:0000313" key="3">
    <source>
        <dbReference type="Proteomes" id="UP000828251"/>
    </source>
</evidence>
<reference evidence="2 3" key="1">
    <citation type="journal article" date="2021" name="Plant Biotechnol. J.">
        <title>Multi-omics assisted identification of the key and species-specific regulatory components of drought-tolerant mechanisms in Gossypium stocksii.</title>
        <authorList>
            <person name="Yu D."/>
            <person name="Ke L."/>
            <person name="Zhang D."/>
            <person name="Wu Y."/>
            <person name="Sun Y."/>
            <person name="Mei J."/>
            <person name="Sun J."/>
            <person name="Sun Y."/>
        </authorList>
    </citation>
    <scope>NUCLEOTIDE SEQUENCE [LARGE SCALE GENOMIC DNA]</scope>
    <source>
        <strain evidence="3">cv. E1</strain>
        <tissue evidence="2">Leaf</tissue>
    </source>
</reference>
<dbReference type="PANTHER" id="PTHR14145:SF1">
    <property type="entry name" value="26S PROTEASOME NON-ATPASE REGULATORY SUBUNIT 6"/>
    <property type="match status" value="1"/>
</dbReference>
<dbReference type="Pfam" id="PF10602">
    <property type="entry name" value="RPN7"/>
    <property type="match status" value="1"/>
</dbReference>
<dbReference type="Gene3D" id="1.25.40.570">
    <property type="match status" value="1"/>
</dbReference>
<dbReference type="GO" id="GO:0043161">
    <property type="term" value="P:proteasome-mediated ubiquitin-dependent protein catabolic process"/>
    <property type="evidence" value="ECO:0007669"/>
    <property type="project" value="TreeGrafter"/>
</dbReference>
<proteinExistence type="predicted"/>